<evidence type="ECO:0007829" key="6">
    <source>
        <dbReference type="ProteomicsDB" id="D6RDC1"/>
    </source>
</evidence>
<dbReference type="AGR" id="MGI:1289225"/>
<evidence type="ECO:0007829" key="7">
    <source>
        <dbReference type="PubMed" id="21183079"/>
    </source>
</evidence>
<evidence type="ECO:0000313" key="3">
    <source>
        <dbReference type="MGI" id="MGI:1289225"/>
    </source>
</evidence>
<dbReference type="MGI" id="MGI:1289225">
    <property type="gene designation" value="Tmem41b"/>
</dbReference>
<reference evidence="2 4" key="3">
    <citation type="journal article" date="2011" name="PLoS Biol.">
        <title>Modernizing reference genome assemblies.</title>
        <authorList>
            <person name="Church D.M."/>
            <person name="Schneider V.A."/>
            <person name="Graves T."/>
            <person name="Auger K."/>
            <person name="Cunningham F."/>
            <person name="Bouk N."/>
            <person name="Chen H.C."/>
            <person name="Agarwala R."/>
            <person name="McLaren W.M."/>
            <person name="Ritchie G.R."/>
            <person name="Albracht D."/>
            <person name="Kremitzki M."/>
            <person name="Rock S."/>
            <person name="Kotkiewicz H."/>
            <person name="Kremitzki C."/>
            <person name="Wollam A."/>
            <person name="Trani L."/>
            <person name="Fulton L."/>
            <person name="Fulton R."/>
            <person name="Matthews L."/>
            <person name="Whitehead S."/>
            <person name="Chow W."/>
            <person name="Torrance J."/>
            <person name="Dunn M."/>
            <person name="Harden G."/>
            <person name="Threadgold G."/>
            <person name="Wood J."/>
            <person name="Collins J."/>
            <person name="Heath P."/>
            <person name="Griffiths G."/>
            <person name="Pelan S."/>
            <person name="Grafham D."/>
            <person name="Eichler E.E."/>
            <person name="Weinstock G."/>
            <person name="Mardis E.R."/>
            <person name="Wilson R.K."/>
            <person name="Howe K."/>
            <person name="Flicek P."/>
            <person name="Hubbard T."/>
        </authorList>
    </citation>
    <scope>NUCLEOTIDE SEQUENCE [LARGE SCALE GENOMIC DNA]</scope>
    <source>
        <strain evidence="2 4">C57BL/6J</strain>
    </source>
</reference>
<keyword evidence="4" id="KW-1185">Reference proteome</keyword>
<dbReference type="Bgee" id="ENSMUSG00000047554">
    <property type="expression patterns" value="Expressed in blastoderm cell in morula and 230 other cell types or tissues"/>
</dbReference>
<evidence type="ECO:0000256" key="1">
    <source>
        <dbReference type="SAM" id="MobiDB-lite"/>
    </source>
</evidence>
<protein>
    <submittedName>
        <fullName evidence="2">Transmembrane protein 41B</fullName>
    </submittedName>
</protein>
<feature type="compositionally biased region" description="Basic and acidic residues" evidence="1">
    <location>
        <begin position="1"/>
        <end position="11"/>
    </location>
</feature>
<evidence type="ECO:0000313" key="4">
    <source>
        <dbReference type="Proteomes" id="UP000000589"/>
    </source>
</evidence>
<dbReference type="HOGENOM" id="CLU_3224399_0_0_1"/>
<dbReference type="PeptideAtlas" id="D6RDC1"/>
<reference evidence="2" key="4">
    <citation type="submission" date="2025-08" db="UniProtKB">
        <authorList>
            <consortium name="Ensembl"/>
        </authorList>
    </citation>
    <scope>IDENTIFICATION</scope>
    <source>
        <strain evidence="2">C57BL/6J</strain>
    </source>
</reference>
<feature type="region of interest" description="Disordered" evidence="1">
    <location>
        <begin position="1"/>
        <end position="44"/>
    </location>
</feature>
<feature type="compositionally biased region" description="Basic and acidic residues" evidence="1">
    <location>
        <begin position="35"/>
        <end position="44"/>
    </location>
</feature>
<sequence>MAKGRVADRSPTEMLHSTPAGDRAVRTQGSAAPGSKDHLNGKRG</sequence>
<dbReference type="ExpressionAtlas" id="D6RDC1">
    <property type="expression patterns" value="baseline and differential"/>
</dbReference>
<dbReference type="Ensembl" id="ENSMUST00000154831.9">
    <property type="protein sequence ID" value="ENSMUSP00000123138.2"/>
    <property type="gene ID" value="ENSMUSG00000047554.15"/>
</dbReference>
<organism evidence="2 4">
    <name type="scientific">Mus musculus</name>
    <name type="common">Mouse</name>
    <dbReference type="NCBI Taxonomy" id="10090"/>
    <lineage>
        <taxon>Eukaryota</taxon>
        <taxon>Metazoa</taxon>
        <taxon>Chordata</taxon>
        <taxon>Craniata</taxon>
        <taxon>Vertebrata</taxon>
        <taxon>Euteleostomi</taxon>
        <taxon>Mammalia</taxon>
        <taxon>Eutheria</taxon>
        <taxon>Euarchontoglires</taxon>
        <taxon>Glires</taxon>
        <taxon>Rodentia</taxon>
        <taxon>Myomorpha</taxon>
        <taxon>Muroidea</taxon>
        <taxon>Muridae</taxon>
        <taxon>Murinae</taxon>
        <taxon>Mus</taxon>
        <taxon>Mus</taxon>
    </lineage>
</organism>
<accession>D6RDC1</accession>
<dbReference type="SMR" id="D6RDC1"/>
<dbReference type="GeneTree" id="ENSGT00940000156956"/>
<gene>
    <name evidence="2 3" type="primary">Tmem41b</name>
</gene>
<reference evidence="7" key="2">
    <citation type="journal article" date="2010" name="Cell">
        <title>A tissue-specific atlas of mouse protein phosphorylation and expression.</title>
        <authorList>
            <person name="Huttlin E.L."/>
            <person name="Jedrychowski M.P."/>
            <person name="Elias J.E."/>
            <person name="Goswami T."/>
            <person name="Rad R."/>
            <person name="Beausoleil S.A."/>
            <person name="Villen J."/>
            <person name="Haas W."/>
            <person name="Sowa M.E."/>
            <person name="Gygi S.P."/>
        </authorList>
    </citation>
    <scope>IDENTIFICATION BY MASS SPECTROMETRY [LARGE SCALE ANALYSIS]</scope>
</reference>
<dbReference type="Antibodypedia" id="11559">
    <property type="antibodies" value="19 antibodies from 11 providers"/>
</dbReference>
<evidence type="ECO:0000313" key="2">
    <source>
        <dbReference type="Ensembl" id="ENSMUSP00000123138.2"/>
    </source>
</evidence>
<proteinExistence type="evidence at protein level"/>
<dbReference type="AlphaFoldDB" id="D6RDC1"/>
<evidence type="ECO:0007829" key="5">
    <source>
        <dbReference type="PeptideAtlas" id="D6RDC1"/>
    </source>
</evidence>
<reference evidence="2 4" key="1">
    <citation type="journal article" date="2009" name="PLoS Biol.">
        <title>Lineage-specific biology revealed by a finished genome assembly of the mouse.</title>
        <authorList>
            <consortium name="Mouse Genome Sequencing Consortium"/>
            <person name="Church D.M."/>
            <person name="Goodstadt L."/>
            <person name="Hillier L.W."/>
            <person name="Zody M.C."/>
            <person name="Goldstein S."/>
            <person name="She X."/>
            <person name="Bult C.J."/>
            <person name="Agarwala R."/>
            <person name="Cherry J.L."/>
            <person name="DiCuccio M."/>
            <person name="Hlavina W."/>
            <person name="Kapustin Y."/>
            <person name="Meric P."/>
            <person name="Maglott D."/>
            <person name="Birtle Z."/>
            <person name="Marques A.C."/>
            <person name="Graves T."/>
            <person name="Zhou S."/>
            <person name="Teague B."/>
            <person name="Potamousis K."/>
            <person name="Churas C."/>
            <person name="Place M."/>
            <person name="Herschleb J."/>
            <person name="Runnheim R."/>
            <person name="Forrest D."/>
            <person name="Amos-Landgraf J."/>
            <person name="Schwartz D.C."/>
            <person name="Cheng Z."/>
            <person name="Lindblad-Toh K."/>
            <person name="Eichler E.E."/>
            <person name="Ponting C.P."/>
        </authorList>
    </citation>
    <scope>NUCLEOTIDE SEQUENCE [LARGE SCALE GENOMIC DNA]</scope>
    <source>
        <strain evidence="2 4">C57BL/6J</strain>
    </source>
</reference>
<name>D6RDC1_MOUSE</name>
<keyword evidence="5 6" id="KW-1267">Proteomics identification</keyword>
<dbReference type="VEuPathDB" id="HostDB:ENSMUSG00000047554"/>
<reference evidence="2" key="5">
    <citation type="submission" date="2025-09" db="UniProtKB">
        <authorList>
            <consortium name="Ensembl"/>
        </authorList>
    </citation>
    <scope>IDENTIFICATION</scope>
    <source>
        <strain evidence="2">C57BL/6J</strain>
    </source>
</reference>
<dbReference type="Proteomes" id="UP000000589">
    <property type="component" value="Chromosome 7"/>
</dbReference>
<dbReference type="ProteomicsDB" id="357304"/>